<keyword evidence="10" id="KW-1185">Reference proteome</keyword>
<dbReference type="EMBL" id="AFCE01000084">
    <property type="protein sequence ID" value="EGL83761.1"/>
    <property type="molecule type" value="Genomic_DNA"/>
</dbReference>
<dbReference type="PROSITE" id="PS51462">
    <property type="entry name" value="NUDIX"/>
    <property type="match status" value="1"/>
</dbReference>
<sequence>MFAYTLCFIRRDNHILMLNRAKAPWQGMWNGIGGKIDPGESPDTSMKREIAEEAGLNIEPVLRGCVTWNVDHARYGGMYVYTAELDIDIPYITPKKNDEGILDWKPISWVLDPENLGIVSNIPKFLPALFEEQRMYEHHCVYRGNRLVDYVRKQWAPNLIKG</sequence>
<dbReference type="Proteomes" id="UP000825179">
    <property type="component" value="Chromosome"/>
</dbReference>
<name>F5L4I1_CALTT</name>
<reference evidence="7 9" key="1">
    <citation type="journal article" date="2011" name="J. Bacteriol.">
        <title>Draft genome sequence of the thermoalkaliphilic Caldalkalibacillus thermarum strain TA2.A1.</title>
        <authorList>
            <person name="Kalamorz F."/>
            <person name="Keis S."/>
            <person name="McMillan D.G."/>
            <person name="Olsson K."/>
            <person name="Stanton J.A."/>
            <person name="Stockwell P."/>
            <person name="Black M.A."/>
            <person name="Klingeman D.M."/>
            <person name="Land M.L."/>
            <person name="Han C.S."/>
            <person name="Martin S.L."/>
            <person name="Becher S.A."/>
            <person name="Peddie C.J."/>
            <person name="Morgan H.W."/>
            <person name="Matthies D."/>
            <person name="Preiss L."/>
            <person name="Meier T."/>
            <person name="Brown S.D."/>
            <person name="Cook G.M."/>
        </authorList>
    </citation>
    <scope>NUCLEOTIDE SEQUENCE [LARGE SCALE GENOMIC DNA]</scope>
    <source>
        <strain evidence="7 9">TA2.A1</strain>
    </source>
</reference>
<dbReference type="PANTHER" id="PTHR43758">
    <property type="entry name" value="7,8-DIHYDRO-8-OXOGUANINE TRIPHOSPHATASE"/>
    <property type="match status" value="1"/>
</dbReference>
<dbReference type="OrthoDB" id="9131041at2"/>
<evidence type="ECO:0000313" key="8">
    <source>
        <dbReference type="EMBL" id="QZT33871.1"/>
    </source>
</evidence>
<comment type="similarity">
    <text evidence="2">Belongs to the Nudix hydrolase family.</text>
</comment>
<evidence type="ECO:0000256" key="4">
    <source>
        <dbReference type="ARBA" id="ARBA00022801"/>
    </source>
</evidence>
<dbReference type="SUPFAM" id="SSF55811">
    <property type="entry name" value="Nudix"/>
    <property type="match status" value="1"/>
</dbReference>
<evidence type="ECO:0000259" key="6">
    <source>
        <dbReference type="PROSITE" id="PS51462"/>
    </source>
</evidence>
<reference evidence="8" key="3">
    <citation type="submission" date="2021-08" db="EMBL/GenBank/DDBJ databases">
        <authorList>
            <person name="de Jong S."/>
            <person name="van den Broek M."/>
            <person name="Merkel A."/>
            <person name="de la Torre Cortes P."/>
            <person name="Kalamorz F."/>
            <person name="Cook G."/>
            <person name="van Loosdrecht M."/>
            <person name="McMillan D."/>
        </authorList>
    </citation>
    <scope>NUCLEOTIDE SEQUENCE</scope>
    <source>
        <strain evidence="8">TA2.A1</strain>
    </source>
</reference>
<dbReference type="InterPro" id="IPR000086">
    <property type="entry name" value="NUDIX_hydrolase_dom"/>
</dbReference>
<dbReference type="eggNOG" id="COG1051">
    <property type="taxonomic scope" value="Bacteria"/>
</dbReference>
<dbReference type="GO" id="GO:0005737">
    <property type="term" value="C:cytoplasm"/>
    <property type="evidence" value="ECO:0007669"/>
    <property type="project" value="TreeGrafter"/>
</dbReference>
<reference evidence="8 10" key="2">
    <citation type="journal article" date="2020" name="Extremophiles">
        <title>Genomic analysis of Caldalkalibacillus thermarum TA2.A1 reveals aerobic alkaliphilic metabolism and evolutionary hallmarks linking alkaliphilic bacteria and plant life.</title>
        <authorList>
            <person name="de Jong S.I."/>
            <person name="van den Broek M.A."/>
            <person name="Merkel A.Y."/>
            <person name="de la Torre Cortes P."/>
            <person name="Kalamorz F."/>
            <person name="Cook G.M."/>
            <person name="van Loosdrecht M.C.M."/>
            <person name="McMillan D.G.G."/>
        </authorList>
    </citation>
    <scope>NUCLEOTIDE SEQUENCE [LARGE SCALE GENOMIC DNA]</scope>
    <source>
        <strain evidence="8 10">TA2.A1</strain>
    </source>
</reference>
<dbReference type="PANTHER" id="PTHR43758:SF2">
    <property type="entry name" value="OXIDIZED PURINE NUCLEOSIDE TRIPHOSPHATE HYDROLASE"/>
    <property type="match status" value="1"/>
</dbReference>
<protein>
    <submittedName>
        <fullName evidence="8">8-oxo-dGTP diphosphatase</fullName>
    </submittedName>
    <submittedName>
        <fullName evidence="7">NUDIX hydrolase</fullName>
    </submittedName>
</protein>
<evidence type="ECO:0000256" key="5">
    <source>
        <dbReference type="ARBA" id="ARBA00022842"/>
    </source>
</evidence>
<evidence type="ECO:0000256" key="1">
    <source>
        <dbReference type="ARBA" id="ARBA00001946"/>
    </source>
</evidence>
<gene>
    <name evidence="7" type="ORF">CathTA2_0694</name>
    <name evidence="8" type="ORF">HUR95_16985</name>
</gene>
<dbReference type="KEGG" id="cthu:HUR95_16985"/>
<dbReference type="RefSeq" id="WP_007503140.1">
    <property type="nucleotide sequence ID" value="NZ_AFCE01000084.1"/>
</dbReference>
<keyword evidence="5" id="KW-0460">Magnesium</keyword>
<evidence type="ECO:0000256" key="3">
    <source>
        <dbReference type="ARBA" id="ARBA00022723"/>
    </source>
</evidence>
<proteinExistence type="inferred from homology"/>
<dbReference type="GO" id="GO:0046872">
    <property type="term" value="F:metal ion binding"/>
    <property type="evidence" value="ECO:0007669"/>
    <property type="project" value="UniProtKB-KW"/>
</dbReference>
<dbReference type="CDD" id="cd18886">
    <property type="entry name" value="NUDIX_MutT_Nudt1"/>
    <property type="match status" value="1"/>
</dbReference>
<evidence type="ECO:0000256" key="2">
    <source>
        <dbReference type="ARBA" id="ARBA00005582"/>
    </source>
</evidence>
<dbReference type="AlphaFoldDB" id="F5L4I1"/>
<feature type="domain" description="Nudix hydrolase" evidence="6">
    <location>
        <begin position="1"/>
        <end position="131"/>
    </location>
</feature>
<evidence type="ECO:0000313" key="10">
    <source>
        <dbReference type="Proteomes" id="UP000825179"/>
    </source>
</evidence>
<evidence type="ECO:0000313" key="9">
    <source>
        <dbReference type="Proteomes" id="UP000010716"/>
    </source>
</evidence>
<accession>F5L4I1</accession>
<organism evidence="7 9">
    <name type="scientific">Caldalkalibacillus thermarum (strain TA2.A1)</name>
    <dbReference type="NCBI Taxonomy" id="986075"/>
    <lineage>
        <taxon>Bacteria</taxon>
        <taxon>Bacillati</taxon>
        <taxon>Bacillota</taxon>
        <taxon>Bacilli</taxon>
        <taxon>Bacillales</taxon>
        <taxon>Bacillaceae</taxon>
        <taxon>Caldalkalibacillus</taxon>
    </lineage>
</organism>
<keyword evidence="4 7" id="KW-0378">Hydrolase</keyword>
<comment type="cofactor">
    <cofactor evidence="1">
        <name>Mg(2+)</name>
        <dbReference type="ChEBI" id="CHEBI:18420"/>
    </cofactor>
</comment>
<dbReference type="InterPro" id="IPR015797">
    <property type="entry name" value="NUDIX_hydrolase-like_dom_sf"/>
</dbReference>
<evidence type="ECO:0000313" key="7">
    <source>
        <dbReference type="EMBL" id="EGL83761.1"/>
    </source>
</evidence>
<dbReference type="Pfam" id="PF00293">
    <property type="entry name" value="NUDIX"/>
    <property type="match status" value="1"/>
</dbReference>
<dbReference type="GO" id="GO:0016818">
    <property type="term" value="F:hydrolase activity, acting on acid anhydrides, in phosphorus-containing anhydrides"/>
    <property type="evidence" value="ECO:0007669"/>
    <property type="project" value="TreeGrafter"/>
</dbReference>
<dbReference type="Gene3D" id="3.90.79.10">
    <property type="entry name" value="Nucleoside Triphosphate Pyrophosphohydrolase"/>
    <property type="match status" value="1"/>
</dbReference>
<dbReference type="EMBL" id="CP082237">
    <property type="protein sequence ID" value="QZT33871.1"/>
    <property type="molecule type" value="Genomic_DNA"/>
</dbReference>
<keyword evidence="3" id="KW-0479">Metal-binding</keyword>
<dbReference type="Proteomes" id="UP000010716">
    <property type="component" value="Unassembled WGS sequence"/>
</dbReference>